<dbReference type="Gene3D" id="3.40.630.30">
    <property type="match status" value="1"/>
</dbReference>
<sequence>MRWRGFREADRDLLTGHWLPGELLGLPVADRPPLAEPVTVDPPVDDTTELCVAPGIGFARFSGVDWIHRHARLEIGLRDASVDPKPLLEAAVRHGFDVLGLHRVHGLVTPAAHTVDAVLESCGFHREAVVPQALWLAGRPVDRHVWSVLDA</sequence>
<name>A0AAU8IR50_9ACTN</name>
<dbReference type="AlphaFoldDB" id="A0AAU8IR50"/>
<dbReference type="KEGG" id="stac:ABII15_14035"/>
<evidence type="ECO:0000313" key="1">
    <source>
        <dbReference type="EMBL" id="XCJ71026.1"/>
    </source>
</evidence>
<dbReference type="InterPro" id="IPR016181">
    <property type="entry name" value="Acyl_CoA_acyltransferase"/>
</dbReference>
<organism evidence="1">
    <name type="scientific">Streptomyces tabacisoli</name>
    <dbReference type="NCBI Taxonomy" id="3156398"/>
    <lineage>
        <taxon>Bacteria</taxon>
        <taxon>Bacillati</taxon>
        <taxon>Actinomycetota</taxon>
        <taxon>Actinomycetes</taxon>
        <taxon>Kitasatosporales</taxon>
        <taxon>Streptomycetaceae</taxon>
        <taxon>Streptomyces</taxon>
    </lineage>
</organism>
<protein>
    <submittedName>
        <fullName evidence="1">GNAT family protein</fullName>
        <ecNumber evidence="1">2.-.-.-</ecNumber>
    </submittedName>
</protein>
<gene>
    <name evidence="1" type="ORF">ABII15_14035</name>
</gene>
<dbReference type="EC" id="2.-.-.-" evidence="1"/>
<dbReference type="SUPFAM" id="SSF55729">
    <property type="entry name" value="Acyl-CoA N-acyltransferases (Nat)"/>
    <property type="match status" value="1"/>
</dbReference>
<dbReference type="EMBL" id="CP159534">
    <property type="protein sequence ID" value="XCJ71026.1"/>
    <property type="molecule type" value="Genomic_DNA"/>
</dbReference>
<dbReference type="RefSeq" id="WP_353942658.1">
    <property type="nucleotide sequence ID" value="NZ_CP159534.1"/>
</dbReference>
<keyword evidence="1" id="KW-0808">Transferase</keyword>
<accession>A0AAU8IR50</accession>
<proteinExistence type="predicted"/>
<dbReference type="GO" id="GO:0016740">
    <property type="term" value="F:transferase activity"/>
    <property type="evidence" value="ECO:0007669"/>
    <property type="project" value="UniProtKB-KW"/>
</dbReference>
<reference evidence="1" key="1">
    <citation type="submission" date="2024-06" db="EMBL/GenBank/DDBJ databases">
        <title>Streptomyces sp. strain HUAS MG91 genome sequences.</title>
        <authorList>
            <person name="Mo P."/>
        </authorList>
    </citation>
    <scope>NUCLEOTIDE SEQUENCE</scope>
    <source>
        <strain evidence="1">HUAS MG91</strain>
    </source>
</reference>